<keyword evidence="2" id="KW-0479">Metal-binding</keyword>
<protein>
    <submittedName>
        <fullName evidence="4">FAD-binding oxidoreductase</fullName>
    </submittedName>
</protein>
<feature type="domain" description="FAD-binding FR-type" evidence="3">
    <location>
        <begin position="52"/>
        <end position="141"/>
    </location>
</feature>
<keyword evidence="2" id="KW-0001">2Fe-2S</keyword>
<dbReference type="PROSITE" id="PS51384">
    <property type="entry name" value="FAD_FR"/>
    <property type="match status" value="1"/>
</dbReference>
<evidence type="ECO:0000259" key="3">
    <source>
        <dbReference type="PROSITE" id="PS51384"/>
    </source>
</evidence>
<keyword evidence="2" id="KW-0411">Iron-sulfur</keyword>
<dbReference type="SUPFAM" id="SSF63380">
    <property type="entry name" value="Riboflavin synthase domain-like"/>
    <property type="match status" value="1"/>
</dbReference>
<evidence type="ECO:0000256" key="2">
    <source>
        <dbReference type="ARBA" id="ARBA00022714"/>
    </source>
</evidence>
<evidence type="ECO:0000256" key="1">
    <source>
        <dbReference type="ARBA" id="ARBA00001974"/>
    </source>
</evidence>
<organism evidence="4 5">
    <name type="scientific">Variovorax rhizosphaerae</name>
    <dbReference type="NCBI Taxonomy" id="1836200"/>
    <lineage>
        <taxon>Bacteria</taxon>
        <taxon>Pseudomonadati</taxon>
        <taxon>Pseudomonadota</taxon>
        <taxon>Betaproteobacteria</taxon>
        <taxon>Burkholderiales</taxon>
        <taxon>Comamonadaceae</taxon>
        <taxon>Variovorax</taxon>
    </lineage>
</organism>
<dbReference type="Proteomes" id="UP001385892">
    <property type="component" value="Unassembled WGS sequence"/>
</dbReference>
<dbReference type="EMBL" id="JBBKZT010000003">
    <property type="protein sequence ID" value="MEJ8846667.1"/>
    <property type="molecule type" value="Genomic_DNA"/>
</dbReference>
<keyword evidence="2" id="KW-0408">Iron</keyword>
<comment type="caution">
    <text evidence="4">The sequence shown here is derived from an EMBL/GenBank/DDBJ whole genome shotgun (WGS) entry which is preliminary data.</text>
</comment>
<name>A0ABU8WJ54_9BURK</name>
<gene>
    <name evidence="4" type="ORF">WKW82_08405</name>
</gene>
<dbReference type="PANTHER" id="PTHR47354">
    <property type="entry name" value="NADH OXIDOREDUCTASE HCR"/>
    <property type="match status" value="1"/>
</dbReference>
<dbReference type="InterPro" id="IPR017927">
    <property type="entry name" value="FAD-bd_FR_type"/>
</dbReference>
<reference evidence="4 5" key="1">
    <citation type="submission" date="2024-03" db="EMBL/GenBank/DDBJ databases">
        <title>Novel species of the genus Variovorax.</title>
        <authorList>
            <person name="Liu Q."/>
            <person name="Xin Y.-H."/>
        </authorList>
    </citation>
    <scope>NUCLEOTIDE SEQUENCE [LARGE SCALE GENOMIC DNA]</scope>
    <source>
        <strain evidence="4 5">KACC 18900</strain>
    </source>
</reference>
<evidence type="ECO:0000313" key="5">
    <source>
        <dbReference type="Proteomes" id="UP001385892"/>
    </source>
</evidence>
<comment type="cofactor">
    <cofactor evidence="1">
        <name>FAD</name>
        <dbReference type="ChEBI" id="CHEBI:57692"/>
    </cofactor>
</comment>
<dbReference type="InterPro" id="IPR050415">
    <property type="entry name" value="MRET"/>
</dbReference>
<evidence type="ECO:0000313" key="4">
    <source>
        <dbReference type="EMBL" id="MEJ8846667.1"/>
    </source>
</evidence>
<dbReference type="Gene3D" id="2.40.30.10">
    <property type="entry name" value="Translation factors"/>
    <property type="match status" value="1"/>
</dbReference>
<dbReference type="PANTHER" id="PTHR47354:SF5">
    <property type="entry name" value="PROTEIN RFBI"/>
    <property type="match status" value="1"/>
</dbReference>
<accession>A0ABU8WJ54</accession>
<dbReference type="RefSeq" id="WP_340341811.1">
    <property type="nucleotide sequence ID" value="NZ_JBBKZT010000003.1"/>
</dbReference>
<dbReference type="InterPro" id="IPR008333">
    <property type="entry name" value="Cbr1-like_FAD-bd_dom"/>
</dbReference>
<dbReference type="Pfam" id="PF00970">
    <property type="entry name" value="FAD_binding_6"/>
    <property type="match status" value="1"/>
</dbReference>
<sequence>MRLHRHDGSFQRAADEKLRDAEGDHCLTCQSRPLSDLTLDAPTVPATPRQRVVQAGARVADVQRPTGDAAIVKLPLPAGSGFAFRLGQYAEVVMRDGQRRSYAMANRPDEEGFIEWHVRRVPNGRFSEHAHAKLKARDLLR</sequence>
<dbReference type="InterPro" id="IPR017938">
    <property type="entry name" value="Riboflavin_synthase-like_b-brl"/>
</dbReference>
<keyword evidence="5" id="KW-1185">Reference proteome</keyword>
<proteinExistence type="predicted"/>